<proteinExistence type="predicted"/>
<sequence length="134" mass="15824">MEQVSEEEMKEFLRTNINAKTEVGKILADVSRDKNLRKSSEDEPEDEKSKKRQKLDQKPDVDDEKEAQRKLYFARAKLVRNPALGNKKMFIPVEWPKLTTLSRFHVEEQRNIVECLRMFPTGRRPVKFKSQCKS</sequence>
<reference evidence="2" key="1">
    <citation type="submission" date="2020-11" db="EMBL/GenBank/DDBJ databases">
        <authorList>
            <person name="Tran Van P."/>
        </authorList>
    </citation>
    <scope>NUCLEOTIDE SEQUENCE</scope>
</reference>
<dbReference type="EMBL" id="OA886780">
    <property type="protein sequence ID" value="CAD7283060.1"/>
    <property type="molecule type" value="Genomic_DNA"/>
</dbReference>
<organism evidence="2">
    <name type="scientific">Notodromas monacha</name>
    <dbReference type="NCBI Taxonomy" id="399045"/>
    <lineage>
        <taxon>Eukaryota</taxon>
        <taxon>Metazoa</taxon>
        <taxon>Ecdysozoa</taxon>
        <taxon>Arthropoda</taxon>
        <taxon>Crustacea</taxon>
        <taxon>Oligostraca</taxon>
        <taxon>Ostracoda</taxon>
        <taxon>Podocopa</taxon>
        <taxon>Podocopida</taxon>
        <taxon>Cypridocopina</taxon>
        <taxon>Cypridoidea</taxon>
        <taxon>Cyprididae</taxon>
        <taxon>Notodromas</taxon>
    </lineage>
</organism>
<dbReference type="EMBL" id="CAJPEX010004743">
    <property type="protein sequence ID" value="CAG0923212.1"/>
    <property type="molecule type" value="Genomic_DNA"/>
</dbReference>
<dbReference type="AlphaFoldDB" id="A0A7R9GJ32"/>
<evidence type="ECO:0000256" key="1">
    <source>
        <dbReference type="SAM" id="MobiDB-lite"/>
    </source>
</evidence>
<gene>
    <name evidence="2" type="ORF">NMOB1V02_LOCUS10678</name>
</gene>
<protein>
    <submittedName>
        <fullName evidence="2">Uncharacterized protein</fullName>
    </submittedName>
</protein>
<dbReference type="Proteomes" id="UP000678499">
    <property type="component" value="Unassembled WGS sequence"/>
</dbReference>
<name>A0A7R9GJ32_9CRUS</name>
<keyword evidence="3" id="KW-1185">Reference proteome</keyword>
<feature type="compositionally biased region" description="Basic and acidic residues" evidence="1">
    <location>
        <begin position="30"/>
        <end position="41"/>
    </location>
</feature>
<feature type="region of interest" description="Disordered" evidence="1">
    <location>
        <begin position="28"/>
        <end position="66"/>
    </location>
</feature>
<accession>A0A7R9GJ32</accession>
<evidence type="ECO:0000313" key="2">
    <source>
        <dbReference type="EMBL" id="CAD7283060.1"/>
    </source>
</evidence>
<evidence type="ECO:0000313" key="3">
    <source>
        <dbReference type="Proteomes" id="UP000678499"/>
    </source>
</evidence>